<name>A0ABU4WTL9_9HYPH</name>
<accession>A0ABU4WTL9</accession>
<dbReference type="Gene3D" id="3.40.50.2300">
    <property type="match status" value="1"/>
</dbReference>
<proteinExistence type="predicted"/>
<dbReference type="RefSeq" id="WP_320213310.1">
    <property type="nucleotide sequence ID" value="NZ_JAVIIS010000008.1"/>
</dbReference>
<dbReference type="PROSITE" id="PS50110">
    <property type="entry name" value="RESPONSE_REGULATORY"/>
    <property type="match status" value="1"/>
</dbReference>
<dbReference type="CDD" id="cd00156">
    <property type="entry name" value="REC"/>
    <property type="match status" value="1"/>
</dbReference>
<gene>
    <name evidence="3" type="ORF">RFM51_07305</name>
</gene>
<dbReference type="Proteomes" id="UP001272097">
    <property type="component" value="Unassembled WGS sequence"/>
</dbReference>
<keyword evidence="4" id="KW-1185">Reference proteome</keyword>
<dbReference type="EMBL" id="JAVIIS010000008">
    <property type="protein sequence ID" value="MDX8439396.1"/>
    <property type="molecule type" value="Genomic_DNA"/>
</dbReference>
<keyword evidence="1" id="KW-0597">Phosphoprotein</keyword>
<evidence type="ECO:0000313" key="3">
    <source>
        <dbReference type="EMBL" id="MDX8439396.1"/>
    </source>
</evidence>
<reference evidence="3 4" key="1">
    <citation type="submission" date="2023-08" db="EMBL/GenBank/DDBJ databases">
        <title>Implementing the SeqCode for naming new Mesorhizobium species isolated from Vachellia karroo root nodules.</title>
        <authorList>
            <person name="Van Lill M."/>
        </authorList>
    </citation>
    <scope>NUCLEOTIDE SEQUENCE [LARGE SCALE GENOMIC DNA]</scope>
    <source>
        <strain evidence="3 4">VK3E</strain>
    </source>
</reference>
<sequence>MRFLVVEDDENKRRRVLDFLNSYFADDEVIHSASLVTGLREAKRVSPDLVILDMTLPNYDSSGPDPDGRMHAFGGKEFLRQMARMPGTSKVIVLTQFESFGEAPNVTGLNDLDADLKLKFPEHYVGAVYYHASINEWEKSLKMMIEGLELK</sequence>
<evidence type="ECO:0000259" key="2">
    <source>
        <dbReference type="PROSITE" id="PS50110"/>
    </source>
</evidence>
<comment type="caution">
    <text evidence="3">The sequence shown here is derived from an EMBL/GenBank/DDBJ whole genome shotgun (WGS) entry which is preliminary data.</text>
</comment>
<feature type="modified residue" description="4-aspartylphosphate" evidence="1">
    <location>
        <position position="53"/>
    </location>
</feature>
<evidence type="ECO:0000256" key="1">
    <source>
        <dbReference type="PROSITE-ProRule" id="PRU00169"/>
    </source>
</evidence>
<protein>
    <submittedName>
        <fullName evidence="3">Response regulator</fullName>
    </submittedName>
</protein>
<dbReference type="SUPFAM" id="SSF52172">
    <property type="entry name" value="CheY-like"/>
    <property type="match status" value="1"/>
</dbReference>
<dbReference type="InterPro" id="IPR011006">
    <property type="entry name" value="CheY-like_superfamily"/>
</dbReference>
<dbReference type="InterPro" id="IPR001789">
    <property type="entry name" value="Sig_transdc_resp-reg_receiver"/>
</dbReference>
<evidence type="ECO:0000313" key="4">
    <source>
        <dbReference type="Proteomes" id="UP001272097"/>
    </source>
</evidence>
<organism evidence="3 4">
    <name type="scientific">Mesorhizobium australafricanum</name>
    <dbReference type="NCBI Taxonomy" id="3072311"/>
    <lineage>
        <taxon>Bacteria</taxon>
        <taxon>Pseudomonadati</taxon>
        <taxon>Pseudomonadota</taxon>
        <taxon>Alphaproteobacteria</taxon>
        <taxon>Hyphomicrobiales</taxon>
        <taxon>Phyllobacteriaceae</taxon>
        <taxon>Mesorhizobium</taxon>
    </lineage>
</organism>
<feature type="domain" description="Response regulatory" evidence="2">
    <location>
        <begin position="2"/>
        <end position="132"/>
    </location>
</feature>